<evidence type="ECO:0000256" key="2">
    <source>
        <dbReference type="RuleBase" id="RU004328"/>
    </source>
</evidence>
<dbReference type="RefSeq" id="WP_133615063.1">
    <property type="nucleotide sequence ID" value="NZ_SNYW01000013.1"/>
</dbReference>
<evidence type="ECO:0000313" key="6">
    <source>
        <dbReference type="Proteomes" id="UP000295783"/>
    </source>
</evidence>
<dbReference type="SUPFAM" id="SSF55895">
    <property type="entry name" value="Ribonuclease Rh-like"/>
    <property type="match status" value="1"/>
</dbReference>
<dbReference type="GO" id="GO:0033897">
    <property type="term" value="F:ribonuclease T2 activity"/>
    <property type="evidence" value="ECO:0007669"/>
    <property type="project" value="InterPro"/>
</dbReference>
<proteinExistence type="inferred from homology"/>
<evidence type="ECO:0000256" key="3">
    <source>
        <dbReference type="SAM" id="MobiDB-lite"/>
    </source>
</evidence>
<reference evidence="5 6" key="1">
    <citation type="submission" date="2019-03" db="EMBL/GenBank/DDBJ databases">
        <title>Genomic Encyclopedia of Type Strains, Phase III (KMG-III): the genomes of soil and plant-associated and newly described type strains.</title>
        <authorList>
            <person name="Whitman W."/>
        </authorList>
    </citation>
    <scope>NUCLEOTIDE SEQUENCE [LARGE SCALE GENOMIC DNA]</scope>
    <source>
        <strain evidence="5 6">CGMCC 1.7660</strain>
    </source>
</reference>
<dbReference type="AlphaFoldDB" id="A0A4R6WIV1"/>
<dbReference type="Pfam" id="PF00445">
    <property type="entry name" value="Ribonuclease_T2"/>
    <property type="match status" value="1"/>
</dbReference>
<dbReference type="OrthoDB" id="4720638at2"/>
<evidence type="ECO:0000256" key="4">
    <source>
        <dbReference type="SAM" id="SignalP"/>
    </source>
</evidence>
<organism evidence="5 6">
    <name type="scientific">Dongia mobilis</name>
    <dbReference type="NCBI Taxonomy" id="578943"/>
    <lineage>
        <taxon>Bacteria</taxon>
        <taxon>Pseudomonadati</taxon>
        <taxon>Pseudomonadota</taxon>
        <taxon>Alphaproteobacteria</taxon>
        <taxon>Rhodospirillales</taxon>
        <taxon>Dongiaceae</taxon>
        <taxon>Dongia</taxon>
    </lineage>
</organism>
<dbReference type="InterPro" id="IPR036430">
    <property type="entry name" value="RNase_T2-like_sf"/>
</dbReference>
<dbReference type="Gene3D" id="3.90.730.10">
    <property type="entry name" value="Ribonuclease T2-like"/>
    <property type="match status" value="1"/>
</dbReference>
<feature type="chain" id="PRO_5020667949" evidence="4">
    <location>
        <begin position="20"/>
        <end position="296"/>
    </location>
</feature>
<sequence>MRAVLACLLLLLGVPSAGAQTLEYYILEMGWLPGQCLVDPDLAACDGLSLRDLKGRNLTLIGLKPQARPGSAPLQDCDPLARAFTPPPIGPGERATHCSLPPLRLGAELAQALADIMPGVATCADRAYWSRHGACSMLSPQRYFDRAVARARDMQRTLLNAAIAGSVGQHIAREALADAFRQQFGPDSEVSLQLVCARSKQYKQPVLTGIRVSLNQLGTMKALAPASLWSPAGSAAQPAHRCPEGFLVAAPGGAEPPLPAEPAGPGEIIVPPFEPAPVAPPVLEAPVLEPPALPKP</sequence>
<comment type="caution">
    <text evidence="5">The sequence shown here is derived from an EMBL/GenBank/DDBJ whole genome shotgun (WGS) entry which is preliminary data.</text>
</comment>
<protein>
    <submittedName>
        <fullName evidence="5">Ribonuclease I</fullName>
    </submittedName>
</protein>
<feature type="signal peptide" evidence="4">
    <location>
        <begin position="1"/>
        <end position="19"/>
    </location>
</feature>
<evidence type="ECO:0000256" key="1">
    <source>
        <dbReference type="ARBA" id="ARBA00007469"/>
    </source>
</evidence>
<feature type="region of interest" description="Disordered" evidence="3">
    <location>
        <begin position="252"/>
        <end position="271"/>
    </location>
</feature>
<keyword evidence="4" id="KW-0732">Signal</keyword>
<name>A0A4R6WIV1_9PROT</name>
<evidence type="ECO:0000313" key="5">
    <source>
        <dbReference type="EMBL" id="TDQ78579.1"/>
    </source>
</evidence>
<comment type="similarity">
    <text evidence="1 2">Belongs to the RNase T2 family.</text>
</comment>
<accession>A0A4R6WIV1</accession>
<gene>
    <name evidence="5" type="ORF">A8950_3635</name>
</gene>
<dbReference type="Proteomes" id="UP000295783">
    <property type="component" value="Unassembled WGS sequence"/>
</dbReference>
<keyword evidence="6" id="KW-1185">Reference proteome</keyword>
<dbReference type="GO" id="GO:0003723">
    <property type="term" value="F:RNA binding"/>
    <property type="evidence" value="ECO:0007669"/>
    <property type="project" value="InterPro"/>
</dbReference>
<dbReference type="EMBL" id="SNYW01000013">
    <property type="protein sequence ID" value="TDQ78579.1"/>
    <property type="molecule type" value="Genomic_DNA"/>
</dbReference>
<dbReference type="InterPro" id="IPR001568">
    <property type="entry name" value="RNase_T2-like"/>
</dbReference>